<dbReference type="AlphaFoldDB" id="B3RP62"/>
<accession>B3RP62</accession>
<dbReference type="Pfam" id="PF14778">
    <property type="entry name" value="ODR4-like"/>
    <property type="match status" value="1"/>
</dbReference>
<dbReference type="Proteomes" id="UP000009022">
    <property type="component" value="Unassembled WGS sequence"/>
</dbReference>
<feature type="region of interest" description="Disordered" evidence="1">
    <location>
        <begin position="80"/>
        <end position="99"/>
    </location>
</feature>
<name>B3RP62_TRIAD</name>
<proteinExistence type="predicted"/>
<sequence length="129" mass="15170">MALQLCYLKFLERRYRWSIPRRVKYEHPKFRLKICDYMFKDEDVKLSLERISDLYGSEMQTCKMESAEEFPDEQLIKIPTKQSVQPDATNPPQKSADNSERASSMQLIVAILIGIIAIIIFAWFGYNLK</sequence>
<evidence type="ECO:0000313" key="4">
    <source>
        <dbReference type="Proteomes" id="UP000009022"/>
    </source>
</evidence>
<keyword evidence="2" id="KW-1133">Transmembrane helix</keyword>
<dbReference type="CTD" id="6750626"/>
<organism evidence="3 4">
    <name type="scientific">Trichoplax adhaerens</name>
    <name type="common">Trichoplax reptans</name>
    <dbReference type="NCBI Taxonomy" id="10228"/>
    <lineage>
        <taxon>Eukaryota</taxon>
        <taxon>Metazoa</taxon>
        <taxon>Placozoa</taxon>
        <taxon>Uniplacotomia</taxon>
        <taxon>Trichoplacea</taxon>
        <taxon>Trichoplacidae</taxon>
        <taxon>Trichoplax</taxon>
    </lineage>
</organism>
<dbReference type="OrthoDB" id="21458at2759"/>
<evidence type="ECO:0000313" key="3">
    <source>
        <dbReference type="EMBL" id="EDV27577.1"/>
    </source>
</evidence>
<gene>
    <name evidence="3" type="ORF">TRIADDRAFT_53417</name>
</gene>
<evidence type="ECO:0000256" key="1">
    <source>
        <dbReference type="SAM" id="MobiDB-lite"/>
    </source>
</evidence>
<dbReference type="GeneID" id="6750626"/>
<dbReference type="RefSeq" id="XP_002109411.1">
    <property type="nucleotide sequence ID" value="XM_002109375.1"/>
</dbReference>
<protein>
    <submittedName>
        <fullName evidence="3">Uncharacterized protein</fullName>
    </submittedName>
</protein>
<dbReference type="InterPro" id="IPR029454">
    <property type="entry name" value="ODR-4-like"/>
</dbReference>
<keyword evidence="4" id="KW-1185">Reference proteome</keyword>
<keyword evidence="2" id="KW-0812">Transmembrane</keyword>
<dbReference type="InParanoid" id="B3RP62"/>
<reference evidence="3 4" key="1">
    <citation type="journal article" date="2008" name="Nature">
        <title>The Trichoplax genome and the nature of placozoans.</title>
        <authorList>
            <person name="Srivastava M."/>
            <person name="Begovic E."/>
            <person name="Chapman J."/>
            <person name="Putnam N.H."/>
            <person name="Hellsten U."/>
            <person name="Kawashima T."/>
            <person name="Kuo A."/>
            <person name="Mitros T."/>
            <person name="Salamov A."/>
            <person name="Carpenter M.L."/>
            <person name="Signorovitch A.Y."/>
            <person name="Moreno M.A."/>
            <person name="Kamm K."/>
            <person name="Grimwood J."/>
            <person name="Schmutz J."/>
            <person name="Shapiro H."/>
            <person name="Grigoriev I.V."/>
            <person name="Buss L.W."/>
            <person name="Schierwater B."/>
            <person name="Dellaporta S.L."/>
            <person name="Rokhsar D.S."/>
        </authorList>
    </citation>
    <scope>NUCLEOTIDE SEQUENCE [LARGE SCALE GENOMIC DNA]</scope>
    <source>
        <strain evidence="3 4">Grell-BS-1999</strain>
    </source>
</reference>
<feature type="transmembrane region" description="Helical" evidence="2">
    <location>
        <begin position="107"/>
        <end position="126"/>
    </location>
</feature>
<evidence type="ECO:0000256" key="2">
    <source>
        <dbReference type="SAM" id="Phobius"/>
    </source>
</evidence>
<keyword evidence="2" id="KW-0472">Membrane</keyword>
<dbReference type="KEGG" id="tad:TRIADDRAFT_53417"/>
<dbReference type="EMBL" id="DS985242">
    <property type="protein sequence ID" value="EDV27577.1"/>
    <property type="molecule type" value="Genomic_DNA"/>
</dbReference>
<dbReference type="HOGENOM" id="CLU_1951532_0_0_1"/>